<feature type="domain" description="NADP-dependent oxidoreductase" evidence="10">
    <location>
        <begin position="44"/>
        <end position="117"/>
    </location>
</feature>
<dbReference type="GO" id="GO:1901379">
    <property type="term" value="P:regulation of potassium ion transmembrane transport"/>
    <property type="evidence" value="ECO:0007669"/>
    <property type="project" value="TreeGrafter"/>
</dbReference>
<name>A0AAN9A3B4_HALRR</name>
<dbReference type="GO" id="GO:0044325">
    <property type="term" value="F:transmembrane transporter binding"/>
    <property type="evidence" value="ECO:0007669"/>
    <property type="project" value="TreeGrafter"/>
</dbReference>
<protein>
    <submittedName>
        <fullName evidence="11">Voltage-gated potassium channel subunit beta-2</fullName>
    </submittedName>
</protein>
<accession>A0AAN9A3B4</accession>
<dbReference type="Pfam" id="PF00248">
    <property type="entry name" value="Aldo_ket_red"/>
    <property type="match status" value="1"/>
</dbReference>
<keyword evidence="5" id="KW-0633">Potassium transport</keyword>
<dbReference type="GO" id="GO:0015459">
    <property type="term" value="F:potassium channel regulator activity"/>
    <property type="evidence" value="ECO:0007669"/>
    <property type="project" value="TreeGrafter"/>
</dbReference>
<dbReference type="AlphaFoldDB" id="A0AAN9A3B4"/>
<evidence type="ECO:0000313" key="11">
    <source>
        <dbReference type="EMBL" id="KAK7073478.1"/>
    </source>
</evidence>
<keyword evidence="8" id="KW-0560">Oxidoreductase</keyword>
<evidence type="ECO:0000256" key="7">
    <source>
        <dbReference type="ARBA" id="ARBA00022958"/>
    </source>
</evidence>
<dbReference type="PRINTS" id="PR01577">
    <property type="entry name" value="KCNABCHANNEL"/>
</dbReference>
<evidence type="ECO:0000313" key="12">
    <source>
        <dbReference type="Proteomes" id="UP001381693"/>
    </source>
</evidence>
<evidence type="ECO:0000256" key="1">
    <source>
        <dbReference type="ARBA" id="ARBA00004496"/>
    </source>
</evidence>
<keyword evidence="12" id="KW-1185">Reference proteome</keyword>
<keyword evidence="7" id="KW-0630">Potassium</keyword>
<dbReference type="InterPro" id="IPR005400">
    <property type="entry name" value="K_chnl_volt-dep_bsu_KCNAB1"/>
</dbReference>
<keyword evidence="3" id="KW-0813">Transport</keyword>
<dbReference type="InterPro" id="IPR005399">
    <property type="entry name" value="K_chnl_volt-dep_bsu_KCNAB-rel"/>
</dbReference>
<dbReference type="GO" id="GO:0006813">
    <property type="term" value="P:potassium ion transport"/>
    <property type="evidence" value="ECO:0007669"/>
    <property type="project" value="UniProtKB-KW"/>
</dbReference>
<reference evidence="11 12" key="1">
    <citation type="submission" date="2023-11" db="EMBL/GenBank/DDBJ databases">
        <title>Halocaridina rubra genome assembly.</title>
        <authorList>
            <person name="Smith C."/>
        </authorList>
    </citation>
    <scope>NUCLEOTIDE SEQUENCE [LARGE SCALE GENOMIC DNA]</scope>
    <source>
        <strain evidence="11">EP-1</strain>
        <tissue evidence="11">Whole</tissue>
    </source>
</reference>
<proteinExistence type="inferred from homology"/>
<dbReference type="GO" id="GO:0005737">
    <property type="term" value="C:cytoplasm"/>
    <property type="evidence" value="ECO:0007669"/>
    <property type="project" value="UniProtKB-SubCell"/>
</dbReference>
<evidence type="ECO:0000256" key="9">
    <source>
        <dbReference type="ARBA" id="ARBA00023065"/>
    </source>
</evidence>
<dbReference type="InterPro" id="IPR036812">
    <property type="entry name" value="NAD(P)_OxRdtase_dom_sf"/>
</dbReference>
<evidence type="ECO:0000256" key="4">
    <source>
        <dbReference type="ARBA" id="ARBA00022490"/>
    </source>
</evidence>
<dbReference type="SUPFAM" id="SSF51430">
    <property type="entry name" value="NAD(P)-linked oxidoreductase"/>
    <property type="match status" value="1"/>
</dbReference>
<organism evidence="11 12">
    <name type="scientific">Halocaridina rubra</name>
    <name type="common">Hawaiian red shrimp</name>
    <dbReference type="NCBI Taxonomy" id="373956"/>
    <lineage>
        <taxon>Eukaryota</taxon>
        <taxon>Metazoa</taxon>
        <taxon>Ecdysozoa</taxon>
        <taxon>Arthropoda</taxon>
        <taxon>Crustacea</taxon>
        <taxon>Multicrustacea</taxon>
        <taxon>Malacostraca</taxon>
        <taxon>Eumalacostraca</taxon>
        <taxon>Eucarida</taxon>
        <taxon>Decapoda</taxon>
        <taxon>Pleocyemata</taxon>
        <taxon>Caridea</taxon>
        <taxon>Atyoidea</taxon>
        <taxon>Atyidae</taxon>
        <taxon>Halocaridina</taxon>
    </lineage>
</organism>
<keyword evidence="11" id="KW-0407">Ion channel</keyword>
<dbReference type="Proteomes" id="UP001381693">
    <property type="component" value="Unassembled WGS sequence"/>
</dbReference>
<keyword evidence="4" id="KW-0963">Cytoplasm</keyword>
<keyword evidence="6" id="KW-0521">NADP</keyword>
<dbReference type="PANTHER" id="PTHR43150:SF2">
    <property type="entry name" value="HYPERKINETIC, ISOFORM M"/>
    <property type="match status" value="1"/>
</dbReference>
<dbReference type="InterPro" id="IPR023210">
    <property type="entry name" value="NADP_OxRdtase_dom"/>
</dbReference>
<comment type="subcellular location">
    <subcellularLocation>
        <location evidence="1">Cytoplasm</location>
    </subcellularLocation>
</comment>
<keyword evidence="9" id="KW-0406">Ion transport</keyword>
<dbReference type="PANTHER" id="PTHR43150">
    <property type="entry name" value="HYPERKINETIC, ISOFORM M"/>
    <property type="match status" value="1"/>
</dbReference>
<evidence type="ECO:0000259" key="10">
    <source>
        <dbReference type="Pfam" id="PF00248"/>
    </source>
</evidence>
<dbReference type="GO" id="GO:0034220">
    <property type="term" value="P:monoatomic ion transmembrane transport"/>
    <property type="evidence" value="ECO:0007669"/>
    <property type="project" value="UniProtKB-KW"/>
</dbReference>
<dbReference type="PRINTS" id="PR01578">
    <property type="entry name" value="KCNAB1CHANEL"/>
</dbReference>
<evidence type="ECO:0000256" key="8">
    <source>
        <dbReference type="ARBA" id="ARBA00023002"/>
    </source>
</evidence>
<comment type="similarity">
    <text evidence="2">Belongs to the shaker potassium channel beta subunit family.</text>
</comment>
<evidence type="ECO:0000256" key="2">
    <source>
        <dbReference type="ARBA" id="ARBA00006515"/>
    </source>
</evidence>
<dbReference type="GO" id="GO:0008076">
    <property type="term" value="C:voltage-gated potassium channel complex"/>
    <property type="evidence" value="ECO:0007669"/>
    <property type="project" value="TreeGrafter"/>
</dbReference>
<evidence type="ECO:0000256" key="3">
    <source>
        <dbReference type="ARBA" id="ARBA00022448"/>
    </source>
</evidence>
<comment type="caution">
    <text evidence="11">The sequence shown here is derived from an EMBL/GenBank/DDBJ whole genome shotgun (WGS) entry which is preliminary data.</text>
</comment>
<dbReference type="GO" id="GO:0016491">
    <property type="term" value="F:oxidoreductase activity"/>
    <property type="evidence" value="ECO:0007669"/>
    <property type="project" value="UniProtKB-KW"/>
</dbReference>
<gene>
    <name evidence="11" type="primary">KCNAB2</name>
    <name evidence="11" type="ORF">SK128_025880</name>
</gene>
<dbReference type="EMBL" id="JAXCGZ010012713">
    <property type="protein sequence ID" value="KAK7073478.1"/>
    <property type="molecule type" value="Genomic_DNA"/>
</dbReference>
<evidence type="ECO:0000256" key="6">
    <source>
        <dbReference type="ARBA" id="ARBA00022857"/>
    </source>
</evidence>
<sequence length="133" mass="15198">MIVFALDMPLYIICVWITAIQKSFSRVFSQGYTWLKDKAGTDEGRKQQTRLRELAQLAERLGCTLTQLSVAWSMKNDNLHCILIGAATVEQLLENINSLQVMPKLKPEHMSELERILDNKPVRPPMISTLAQR</sequence>
<evidence type="ECO:0000256" key="5">
    <source>
        <dbReference type="ARBA" id="ARBA00022538"/>
    </source>
</evidence>
<dbReference type="Gene3D" id="3.20.20.100">
    <property type="entry name" value="NADP-dependent oxidoreductase domain"/>
    <property type="match status" value="1"/>
</dbReference>